<proteinExistence type="predicted"/>
<name>A0ABT7DKE4_9ACTN</name>
<gene>
    <name evidence="2" type="ORF">QNJ86_04245</name>
</gene>
<feature type="transmembrane region" description="Helical" evidence="1">
    <location>
        <begin position="186"/>
        <end position="208"/>
    </location>
</feature>
<keyword evidence="1" id="KW-0812">Transmembrane</keyword>
<feature type="transmembrane region" description="Helical" evidence="1">
    <location>
        <begin position="323"/>
        <end position="342"/>
    </location>
</feature>
<feature type="transmembrane region" description="Helical" evidence="1">
    <location>
        <begin position="215"/>
        <end position="236"/>
    </location>
</feature>
<organism evidence="2 3">
    <name type="scientific">Gordonibacter faecis</name>
    <dbReference type="NCBI Taxonomy" id="3047475"/>
    <lineage>
        <taxon>Bacteria</taxon>
        <taxon>Bacillati</taxon>
        <taxon>Actinomycetota</taxon>
        <taxon>Coriobacteriia</taxon>
        <taxon>Eggerthellales</taxon>
        <taxon>Eggerthellaceae</taxon>
        <taxon>Gordonibacter</taxon>
    </lineage>
</organism>
<keyword evidence="1" id="KW-1133">Transmembrane helix</keyword>
<evidence type="ECO:0000256" key="1">
    <source>
        <dbReference type="SAM" id="Phobius"/>
    </source>
</evidence>
<dbReference type="Gene3D" id="1.20.1630.10">
    <property type="entry name" value="Formate dehydrogenase/DMSO reductase domain"/>
    <property type="match status" value="1"/>
</dbReference>
<evidence type="ECO:0000313" key="3">
    <source>
        <dbReference type="Proteomes" id="UP001232750"/>
    </source>
</evidence>
<feature type="transmembrane region" description="Helical" evidence="1">
    <location>
        <begin position="154"/>
        <end position="174"/>
    </location>
</feature>
<feature type="transmembrane region" description="Helical" evidence="1">
    <location>
        <begin position="18"/>
        <end position="38"/>
    </location>
</feature>
<accession>A0ABT7DKE4</accession>
<dbReference type="RefSeq" id="WP_283831346.1">
    <property type="nucleotide sequence ID" value="NZ_JASJEU010000007.1"/>
</dbReference>
<keyword evidence="3" id="KW-1185">Reference proteome</keyword>
<feature type="transmembrane region" description="Helical" evidence="1">
    <location>
        <begin position="125"/>
        <end position="147"/>
    </location>
</feature>
<feature type="transmembrane region" description="Helical" evidence="1">
    <location>
        <begin position="284"/>
        <end position="303"/>
    </location>
</feature>
<feature type="transmembrane region" description="Helical" evidence="1">
    <location>
        <begin position="50"/>
        <end position="74"/>
    </location>
</feature>
<evidence type="ECO:0008006" key="4">
    <source>
        <dbReference type="Google" id="ProtNLM"/>
    </source>
</evidence>
<dbReference type="EMBL" id="JASJEU010000007">
    <property type="protein sequence ID" value="MDJ1650001.1"/>
    <property type="molecule type" value="Genomic_DNA"/>
</dbReference>
<feature type="transmembrane region" description="Helical" evidence="1">
    <location>
        <begin position="256"/>
        <end position="277"/>
    </location>
</feature>
<comment type="caution">
    <text evidence="2">The sequence shown here is derived from an EMBL/GenBank/DDBJ whole genome shotgun (WGS) entry which is preliminary data.</text>
</comment>
<dbReference type="Proteomes" id="UP001232750">
    <property type="component" value="Unassembled WGS sequence"/>
</dbReference>
<reference evidence="2 3" key="1">
    <citation type="submission" date="2023-05" db="EMBL/GenBank/DDBJ databases">
        <title>Gordonibacter KGMB12511T sp. nov., isolated from faeces of healthy Korean.</title>
        <authorList>
            <person name="Kim H.S."/>
            <person name="Kim J.-S."/>
            <person name="Suh M.K."/>
            <person name="Eom M.K."/>
            <person name="Do H.E."/>
            <person name="Lee J.-S."/>
        </authorList>
    </citation>
    <scope>NUCLEOTIDE SEQUENCE [LARGE SCALE GENOMIC DNA]</scope>
    <source>
        <strain evidence="2 3">KGMB12511</strain>
    </source>
</reference>
<sequence length="372" mass="37268">MKQESSEGRLVCGVPKPFWIVGAALAVIGIAAFIFQMAGQSMAGASQYPWGFYIALFYTLASVGAGLLVVGGIARTAGLMDGALMAKLYAVACAAFVAASVLIVVDLGFPQAIMLAYASANPSSPVFFDAIVLPLCIVFTIVAVLLARSETAGRALAVVGIITGLVLLAVEAWLLTTCSGKDAWGVLLGAGPALIQAGTLAAAVIVAFKPESRAWRALTATGALLTAASLAFDVVLNAGAGTVLGSQFAAIAAHPLFWLGLACAVVAAVVALVAPLASTIAARAAAILAVVAIPLLKLAIFWGTQSIAAVPELEMPGAPAFDIVEVVVFAGAVGIGMLVYAAGTTLLAKRAAAAPAAAPATVPAIDTEEVPA</sequence>
<keyword evidence="1" id="KW-0472">Membrane</keyword>
<protein>
    <recommendedName>
        <fullName evidence="4">Oxidoreductase</fullName>
    </recommendedName>
</protein>
<feature type="transmembrane region" description="Helical" evidence="1">
    <location>
        <begin position="86"/>
        <end position="105"/>
    </location>
</feature>
<evidence type="ECO:0000313" key="2">
    <source>
        <dbReference type="EMBL" id="MDJ1650001.1"/>
    </source>
</evidence>